<protein>
    <submittedName>
        <fullName evidence="4">Uncharacterized protein</fullName>
    </submittedName>
</protein>
<sequence length="161" mass="19037">VTKSGLVLFSYHEILYQSLSDDRRSKRPRECKVALKAASLPLNMTVPREDYEGLKEYARLLEQKLRKCAEEQERLERMHSREMRHRQKLYDEDLKKLRRLLYDESQREEKLNSSWLRLRQQWRGLIASIQNTRTGFEAEITDNDSSSGSSYSIPEAARDVS</sequence>
<dbReference type="AlphaFoldDB" id="A0A7J6M9E6"/>
<evidence type="ECO:0000256" key="2">
    <source>
        <dbReference type="SAM" id="MobiDB-lite"/>
    </source>
</evidence>
<feature type="region of interest" description="Disordered" evidence="2">
    <location>
        <begin position="139"/>
        <end position="161"/>
    </location>
</feature>
<evidence type="ECO:0000256" key="1">
    <source>
        <dbReference type="SAM" id="Coils"/>
    </source>
</evidence>
<dbReference type="EMBL" id="JABAHT010000041">
    <property type="protein sequence ID" value="KAF4668192.1"/>
    <property type="molecule type" value="Genomic_DNA"/>
</dbReference>
<comment type="caution">
    <text evidence="4">The sequence shown here is derived from an EMBL/GenBank/DDBJ whole genome shotgun (WGS) entry which is preliminary data.</text>
</comment>
<evidence type="ECO:0000313" key="6">
    <source>
        <dbReference type="Proteomes" id="UP000572268"/>
    </source>
</evidence>
<evidence type="ECO:0000313" key="3">
    <source>
        <dbReference type="EMBL" id="KAF4661679.1"/>
    </source>
</evidence>
<evidence type="ECO:0000313" key="4">
    <source>
        <dbReference type="EMBL" id="KAF4668192.1"/>
    </source>
</evidence>
<dbReference type="Proteomes" id="UP000570595">
    <property type="component" value="Unassembled WGS sequence"/>
</dbReference>
<accession>A0A7J6M9E6</accession>
<dbReference type="EMBL" id="JABANN010000344">
    <property type="protein sequence ID" value="KAF4661679.1"/>
    <property type="molecule type" value="Genomic_DNA"/>
</dbReference>
<reference evidence="5 6" key="1">
    <citation type="submission" date="2020-04" db="EMBL/GenBank/DDBJ databases">
        <title>Perkinsus olseni comparative genomics.</title>
        <authorList>
            <person name="Bogema D.R."/>
        </authorList>
    </citation>
    <scope>NUCLEOTIDE SEQUENCE [LARGE SCALE GENOMIC DNA]</scope>
    <source>
        <strain evidence="4">ATCC PRA-179</strain>
        <strain evidence="3">ATCC PRA-31</strain>
    </source>
</reference>
<feature type="non-terminal residue" evidence="4">
    <location>
        <position position="161"/>
    </location>
</feature>
<dbReference type="OrthoDB" id="10400861at2759"/>
<keyword evidence="1" id="KW-0175">Coiled coil</keyword>
<evidence type="ECO:0000313" key="5">
    <source>
        <dbReference type="Proteomes" id="UP000570595"/>
    </source>
</evidence>
<feature type="coiled-coil region" evidence="1">
    <location>
        <begin position="51"/>
        <end position="81"/>
    </location>
</feature>
<organism evidence="4 5">
    <name type="scientific">Perkinsus olseni</name>
    <name type="common">Perkinsus atlanticus</name>
    <dbReference type="NCBI Taxonomy" id="32597"/>
    <lineage>
        <taxon>Eukaryota</taxon>
        <taxon>Sar</taxon>
        <taxon>Alveolata</taxon>
        <taxon>Perkinsozoa</taxon>
        <taxon>Perkinsea</taxon>
        <taxon>Perkinsida</taxon>
        <taxon>Perkinsidae</taxon>
        <taxon>Perkinsus</taxon>
    </lineage>
</organism>
<proteinExistence type="predicted"/>
<dbReference type="Proteomes" id="UP000572268">
    <property type="component" value="Unassembled WGS sequence"/>
</dbReference>
<gene>
    <name evidence="3" type="ORF">FOL46_005645</name>
    <name evidence="4" type="ORF">FOZ61_006994</name>
</gene>
<name>A0A7J6M9E6_PEROL</name>